<evidence type="ECO:0000256" key="3">
    <source>
        <dbReference type="ARBA" id="ARBA00008919"/>
    </source>
</evidence>
<evidence type="ECO:0000256" key="4">
    <source>
        <dbReference type="ARBA" id="ARBA00022676"/>
    </source>
</evidence>
<comment type="caution">
    <text evidence="15">The sequence shown here is derived from an EMBL/GenBank/DDBJ whole genome shotgun (WGS) entry which is preliminary data.</text>
</comment>
<dbReference type="Pfam" id="PF00852">
    <property type="entry name" value="Glyco_transf_10"/>
    <property type="match status" value="1"/>
</dbReference>
<keyword evidence="11" id="KW-0325">Glycoprotein</keyword>
<evidence type="ECO:0000256" key="9">
    <source>
        <dbReference type="ARBA" id="ARBA00023034"/>
    </source>
</evidence>
<evidence type="ECO:0000256" key="12">
    <source>
        <dbReference type="RuleBase" id="RU003832"/>
    </source>
</evidence>
<dbReference type="Proteomes" id="UP000749559">
    <property type="component" value="Unassembled WGS sequence"/>
</dbReference>
<evidence type="ECO:0000259" key="14">
    <source>
        <dbReference type="Pfam" id="PF17039"/>
    </source>
</evidence>
<evidence type="ECO:0000256" key="7">
    <source>
        <dbReference type="ARBA" id="ARBA00022968"/>
    </source>
</evidence>
<keyword evidence="7" id="KW-0735">Signal-anchor</keyword>
<dbReference type="GO" id="GO:0032580">
    <property type="term" value="C:Golgi cisterna membrane"/>
    <property type="evidence" value="ECO:0007669"/>
    <property type="project" value="UniProtKB-SubCell"/>
</dbReference>
<keyword evidence="9 12" id="KW-0333">Golgi apparatus</keyword>
<dbReference type="AlphaFoldDB" id="A0A8S4Q998"/>
<dbReference type="InterPro" id="IPR038577">
    <property type="entry name" value="GT10-like_C_sf"/>
</dbReference>
<dbReference type="InterPro" id="IPR001503">
    <property type="entry name" value="Glyco_trans_10"/>
</dbReference>
<protein>
    <recommendedName>
        <fullName evidence="12">Fucosyltransferase</fullName>
        <ecNumber evidence="12">2.4.1.-</ecNumber>
    </recommendedName>
</protein>
<feature type="domain" description="Fucosyltransferase C-terminal" evidence="13">
    <location>
        <begin position="255"/>
        <end position="430"/>
    </location>
</feature>
<keyword evidence="6 12" id="KW-0812">Transmembrane</keyword>
<dbReference type="SUPFAM" id="SSF53756">
    <property type="entry name" value="UDP-Glycosyltransferase/glycogen phosphorylase"/>
    <property type="match status" value="1"/>
</dbReference>
<keyword evidence="10 12" id="KW-0472">Membrane</keyword>
<dbReference type="EMBL" id="CAIIXF020000012">
    <property type="protein sequence ID" value="CAH1801061.1"/>
    <property type="molecule type" value="Genomic_DNA"/>
</dbReference>
<dbReference type="GO" id="GO:0008417">
    <property type="term" value="F:fucosyltransferase activity"/>
    <property type="evidence" value="ECO:0007669"/>
    <property type="project" value="InterPro"/>
</dbReference>
<dbReference type="OrthoDB" id="427096at2759"/>
<dbReference type="InterPro" id="IPR055270">
    <property type="entry name" value="Glyco_tran_10_C"/>
</dbReference>
<comment type="pathway">
    <text evidence="2">Protein modification; protein glycosylation.</text>
</comment>
<keyword evidence="8 12" id="KW-1133">Transmembrane helix</keyword>
<gene>
    <name evidence="15" type="ORF">OFUS_LOCUS24884</name>
</gene>
<evidence type="ECO:0000259" key="13">
    <source>
        <dbReference type="Pfam" id="PF00852"/>
    </source>
</evidence>
<evidence type="ECO:0000313" key="15">
    <source>
        <dbReference type="EMBL" id="CAH1801061.1"/>
    </source>
</evidence>
<accession>A0A8S4Q998</accession>
<evidence type="ECO:0000256" key="2">
    <source>
        <dbReference type="ARBA" id="ARBA00004922"/>
    </source>
</evidence>
<dbReference type="GO" id="GO:0000139">
    <property type="term" value="C:Golgi membrane"/>
    <property type="evidence" value="ECO:0007669"/>
    <property type="project" value="UniProtKB-SubCell"/>
</dbReference>
<evidence type="ECO:0000256" key="1">
    <source>
        <dbReference type="ARBA" id="ARBA00004323"/>
    </source>
</evidence>
<dbReference type="Pfam" id="PF17039">
    <property type="entry name" value="Glyco_tran_10_N"/>
    <property type="match status" value="1"/>
</dbReference>
<proteinExistence type="inferred from homology"/>
<keyword evidence="16" id="KW-1185">Reference proteome</keyword>
<evidence type="ECO:0000256" key="8">
    <source>
        <dbReference type="ARBA" id="ARBA00022989"/>
    </source>
</evidence>
<evidence type="ECO:0000256" key="11">
    <source>
        <dbReference type="ARBA" id="ARBA00023180"/>
    </source>
</evidence>
<organism evidence="15 16">
    <name type="scientific">Owenia fusiformis</name>
    <name type="common">Polychaete worm</name>
    <dbReference type="NCBI Taxonomy" id="6347"/>
    <lineage>
        <taxon>Eukaryota</taxon>
        <taxon>Metazoa</taxon>
        <taxon>Spiralia</taxon>
        <taxon>Lophotrochozoa</taxon>
        <taxon>Annelida</taxon>
        <taxon>Polychaeta</taxon>
        <taxon>Sedentaria</taxon>
        <taxon>Canalipalpata</taxon>
        <taxon>Sabellida</taxon>
        <taxon>Oweniida</taxon>
        <taxon>Oweniidae</taxon>
        <taxon>Owenia</taxon>
    </lineage>
</organism>
<feature type="transmembrane region" description="Helical" evidence="12">
    <location>
        <begin position="7"/>
        <end position="24"/>
    </location>
</feature>
<dbReference type="Gene3D" id="3.40.50.11660">
    <property type="entry name" value="Glycosyl transferase family 10, C-terminal domain"/>
    <property type="match status" value="1"/>
</dbReference>
<dbReference type="PANTHER" id="PTHR48438:SF1">
    <property type="entry name" value="ALPHA-(1,3)-FUCOSYLTRANSFERASE C-RELATED"/>
    <property type="match status" value="1"/>
</dbReference>
<name>A0A8S4Q998_OWEFU</name>
<sequence>MMKCIRSGIVGILVTFYIYWMVYLHSYEPTRRNKVDVITTGQQKSAPILHHVKSQYPRGKSPVGSRVVKLSEVKVASNARSNVVKTIFNKVTNDEQLVESKHSQNKDTTENPKVILYWTSFFSVSDFYQSTGDRPFKGCSKTCFATTNKSLFDKADALLIHPYEFEYEKSKLIGQKSHLLHYPHGDLPKYHPPHQRWVMYTEEPPTIMNPKNTKQFNDVFNWTITYRSDSDILNPYGQLAKKKMDFNLTKNFARGKDKLIAWFVSDCKTQSKREVIVRELQKHIPVDIFGACGSLKCPRKSEANCSRMLESRYKFYLSFENSLCVEYVTEKLWKVLKLDIIPIVLGGANYTKILPKKSFINILDFTSLDTFVNYLNLLDGNDTLYNEYFMWKKDYDFLHTYELRRSYMCSLCKKLHEDHTVKTYPNMDMWWNEKRDCVSPEIYLQNWF</sequence>
<reference evidence="15" key="1">
    <citation type="submission" date="2022-03" db="EMBL/GenBank/DDBJ databases">
        <authorList>
            <person name="Martin C."/>
        </authorList>
    </citation>
    <scope>NUCLEOTIDE SEQUENCE</scope>
</reference>
<keyword evidence="4 12" id="KW-0328">Glycosyltransferase</keyword>
<evidence type="ECO:0000256" key="10">
    <source>
        <dbReference type="ARBA" id="ARBA00023136"/>
    </source>
</evidence>
<dbReference type="EC" id="2.4.1.-" evidence="12"/>
<dbReference type="PANTHER" id="PTHR48438">
    <property type="entry name" value="ALPHA-(1,3)-FUCOSYLTRANSFERASE C-RELATED"/>
    <property type="match status" value="1"/>
</dbReference>
<keyword evidence="5 12" id="KW-0808">Transferase</keyword>
<dbReference type="FunFam" id="3.40.50.11660:FF:000004">
    <property type="entry name" value="Glycoprotein 3-alpha-L-fucosyltransferase A"/>
    <property type="match status" value="1"/>
</dbReference>
<comment type="similarity">
    <text evidence="3 12">Belongs to the glycosyltransferase 10 family.</text>
</comment>
<comment type="subcellular location">
    <subcellularLocation>
        <location evidence="1">Golgi apparatus membrane</location>
        <topology evidence="1">Single-pass type II membrane protein</topology>
    </subcellularLocation>
    <subcellularLocation>
        <location evidence="12">Golgi apparatus</location>
        <location evidence="12">Golgi stack membrane</location>
        <topology evidence="12">Single-pass type II membrane protein</topology>
    </subcellularLocation>
</comment>
<evidence type="ECO:0000313" key="16">
    <source>
        <dbReference type="Proteomes" id="UP000749559"/>
    </source>
</evidence>
<feature type="domain" description="Fucosyltransferase N-terminal" evidence="14">
    <location>
        <begin position="111"/>
        <end position="237"/>
    </location>
</feature>
<evidence type="ECO:0000256" key="6">
    <source>
        <dbReference type="ARBA" id="ARBA00022692"/>
    </source>
</evidence>
<dbReference type="InterPro" id="IPR031481">
    <property type="entry name" value="Glyco_tran_10_N"/>
</dbReference>
<evidence type="ECO:0000256" key="5">
    <source>
        <dbReference type="ARBA" id="ARBA00022679"/>
    </source>
</evidence>